<dbReference type="Gramene" id="LPERR07G22700.1">
    <property type="protein sequence ID" value="LPERR07G22700.1"/>
    <property type="gene ID" value="LPERR07G22700"/>
</dbReference>
<name>A0A0D9X2S2_9ORYZ</name>
<dbReference type="HOGENOM" id="CLU_1629461_0_0_1"/>
<reference evidence="1" key="3">
    <citation type="submission" date="2015-04" db="UniProtKB">
        <authorList>
            <consortium name="EnsemblPlants"/>
        </authorList>
    </citation>
    <scope>IDENTIFICATION</scope>
</reference>
<sequence length="163" mass="18001">MKIFTSRALSTILLRQYPSIIVLKTIWLIPTPRACISAIKISAASICPILQNAFINAPYVRSFGSMPFSTHSSNTSDAFRTFPARQYALMTVLYNCTSPERFFLFISSRTASTLLISRAAEKPSTRIVYVPTVGSTPSSSITFSTSATRSSSFSRVYAWSSEL</sequence>
<keyword evidence="2" id="KW-1185">Reference proteome</keyword>
<dbReference type="Proteomes" id="UP000032180">
    <property type="component" value="Chromosome 7"/>
</dbReference>
<dbReference type="Gramene" id="LPERR07G22700.2">
    <property type="protein sequence ID" value="LPERR07G22700.2"/>
    <property type="gene ID" value="LPERR07G22700"/>
</dbReference>
<organism evidence="1 2">
    <name type="scientific">Leersia perrieri</name>
    <dbReference type="NCBI Taxonomy" id="77586"/>
    <lineage>
        <taxon>Eukaryota</taxon>
        <taxon>Viridiplantae</taxon>
        <taxon>Streptophyta</taxon>
        <taxon>Embryophyta</taxon>
        <taxon>Tracheophyta</taxon>
        <taxon>Spermatophyta</taxon>
        <taxon>Magnoliopsida</taxon>
        <taxon>Liliopsida</taxon>
        <taxon>Poales</taxon>
        <taxon>Poaceae</taxon>
        <taxon>BOP clade</taxon>
        <taxon>Oryzoideae</taxon>
        <taxon>Oryzeae</taxon>
        <taxon>Oryzinae</taxon>
        <taxon>Leersia</taxon>
    </lineage>
</organism>
<evidence type="ECO:0000313" key="2">
    <source>
        <dbReference type="Proteomes" id="UP000032180"/>
    </source>
</evidence>
<evidence type="ECO:0000313" key="1">
    <source>
        <dbReference type="EnsemblPlants" id="LPERR07G22700.2"/>
    </source>
</evidence>
<dbReference type="EnsemblPlants" id="LPERR07G22700.2">
    <property type="protein sequence ID" value="LPERR07G22700.2"/>
    <property type="gene ID" value="LPERR07G22700"/>
</dbReference>
<reference evidence="1 2" key="1">
    <citation type="submission" date="2012-08" db="EMBL/GenBank/DDBJ databases">
        <title>Oryza genome evolution.</title>
        <authorList>
            <person name="Wing R.A."/>
        </authorList>
    </citation>
    <scope>NUCLEOTIDE SEQUENCE</scope>
</reference>
<protein>
    <submittedName>
        <fullName evidence="1">Uncharacterized protein</fullName>
    </submittedName>
</protein>
<reference evidence="1 2" key="2">
    <citation type="submission" date="2013-12" db="EMBL/GenBank/DDBJ databases">
        <authorList>
            <person name="Yu Y."/>
            <person name="Lee S."/>
            <person name="de Baynast K."/>
            <person name="Wissotski M."/>
            <person name="Liu L."/>
            <person name="Talag J."/>
            <person name="Goicoechea J."/>
            <person name="Angelova A."/>
            <person name="Jetty R."/>
            <person name="Kudrna D."/>
            <person name="Golser W."/>
            <person name="Rivera L."/>
            <person name="Zhang J."/>
            <person name="Wing R."/>
        </authorList>
    </citation>
    <scope>NUCLEOTIDE SEQUENCE</scope>
</reference>
<dbReference type="EnsemblPlants" id="LPERR07G22700.1">
    <property type="protein sequence ID" value="LPERR07G22700.1"/>
    <property type="gene ID" value="LPERR07G22700"/>
</dbReference>
<proteinExistence type="predicted"/>
<accession>A0A0D9X2S2</accession>
<dbReference type="AlphaFoldDB" id="A0A0D9X2S2"/>